<feature type="transmembrane region" description="Helical" evidence="8">
    <location>
        <begin position="680"/>
        <end position="701"/>
    </location>
</feature>
<keyword evidence="7" id="KW-0407">Ion channel</keyword>
<evidence type="ECO:0000256" key="3">
    <source>
        <dbReference type="ARBA" id="ARBA00022692"/>
    </source>
</evidence>
<reference evidence="13" key="1">
    <citation type="submission" date="2025-08" db="UniProtKB">
        <authorList>
            <consortium name="RefSeq"/>
        </authorList>
    </citation>
    <scope>IDENTIFICATION</scope>
    <source>
        <tissue evidence="13">Whole sample</tissue>
    </source>
</reference>
<keyword evidence="12" id="KW-1185">Reference proteome</keyword>
<name>A0A8B8C6C6_CRAVI</name>
<keyword evidence="6 8" id="KW-0472">Membrane</keyword>
<evidence type="ECO:0000256" key="1">
    <source>
        <dbReference type="ARBA" id="ARBA00004141"/>
    </source>
</evidence>
<protein>
    <submittedName>
        <fullName evidence="13">Uncharacterized protein LOC111116557</fullName>
    </submittedName>
</protein>
<feature type="transmembrane region" description="Helical" evidence="8">
    <location>
        <begin position="922"/>
        <end position="943"/>
    </location>
</feature>
<feature type="domain" description="TRPM SLOG" evidence="10">
    <location>
        <begin position="1178"/>
        <end position="1241"/>
    </location>
</feature>
<feature type="domain" description="TRPM-like" evidence="11">
    <location>
        <begin position="394"/>
        <end position="628"/>
    </location>
</feature>
<organism evidence="12 13">
    <name type="scientific">Crassostrea virginica</name>
    <name type="common">Eastern oyster</name>
    <dbReference type="NCBI Taxonomy" id="6565"/>
    <lineage>
        <taxon>Eukaryota</taxon>
        <taxon>Metazoa</taxon>
        <taxon>Spiralia</taxon>
        <taxon>Lophotrochozoa</taxon>
        <taxon>Mollusca</taxon>
        <taxon>Bivalvia</taxon>
        <taxon>Autobranchia</taxon>
        <taxon>Pteriomorphia</taxon>
        <taxon>Ostreida</taxon>
        <taxon>Ostreoidea</taxon>
        <taxon>Ostreidae</taxon>
        <taxon>Crassostrea</taxon>
    </lineage>
</organism>
<accession>A0A8B8C6C6</accession>
<dbReference type="InterPro" id="IPR050927">
    <property type="entry name" value="TRPM"/>
</dbReference>
<proteinExistence type="predicted"/>
<keyword evidence="4 8" id="KW-1133">Transmembrane helix</keyword>
<dbReference type="InterPro" id="IPR005821">
    <property type="entry name" value="Ion_trans_dom"/>
</dbReference>
<dbReference type="PANTHER" id="PTHR13800:SF12">
    <property type="entry name" value="TRANSIENT RECEPTOR POTENTIAL CATION CHANNEL SUBFAMILY M MEMBER-LIKE 2"/>
    <property type="match status" value="1"/>
</dbReference>
<feature type="transmembrane region" description="Helical" evidence="8">
    <location>
        <begin position="1853"/>
        <end position="1872"/>
    </location>
</feature>
<feature type="transmembrane region" description="Helical" evidence="8">
    <location>
        <begin position="758"/>
        <end position="780"/>
    </location>
</feature>
<feature type="domain" description="TRPM SLOG" evidence="10">
    <location>
        <begin position="150"/>
        <end position="218"/>
    </location>
</feature>
<feature type="transmembrane region" description="Helical" evidence="8">
    <location>
        <begin position="830"/>
        <end position="847"/>
    </location>
</feature>
<gene>
    <name evidence="13" type="primary">LOC111116557</name>
</gene>
<feature type="transmembrane region" description="Helical" evidence="8">
    <location>
        <begin position="792"/>
        <end position="809"/>
    </location>
</feature>
<dbReference type="KEGG" id="cvn:111116557"/>
<keyword evidence="3 8" id="KW-0812">Transmembrane</keyword>
<evidence type="ECO:0000313" key="12">
    <source>
        <dbReference type="Proteomes" id="UP000694844"/>
    </source>
</evidence>
<evidence type="ECO:0000256" key="8">
    <source>
        <dbReference type="SAM" id="Phobius"/>
    </source>
</evidence>
<keyword evidence="2" id="KW-0813">Transport</keyword>
<dbReference type="GO" id="GO:0005886">
    <property type="term" value="C:plasma membrane"/>
    <property type="evidence" value="ECO:0007669"/>
    <property type="project" value="TreeGrafter"/>
</dbReference>
<dbReference type="RefSeq" id="XP_022311263.1">
    <property type="nucleotide sequence ID" value="XM_022455555.1"/>
</dbReference>
<evidence type="ECO:0000256" key="6">
    <source>
        <dbReference type="ARBA" id="ARBA00023136"/>
    </source>
</evidence>
<dbReference type="OrthoDB" id="9994106at2759"/>
<feature type="transmembrane region" description="Helical" evidence="8">
    <location>
        <begin position="1947"/>
        <end position="1968"/>
    </location>
</feature>
<feature type="transmembrane region" description="Helical" evidence="8">
    <location>
        <begin position="1783"/>
        <end position="1804"/>
    </location>
</feature>
<evidence type="ECO:0000313" key="13">
    <source>
        <dbReference type="RefSeq" id="XP_022311263.1"/>
    </source>
</evidence>
<evidence type="ECO:0000256" key="7">
    <source>
        <dbReference type="ARBA" id="ARBA00023303"/>
    </source>
</evidence>
<evidence type="ECO:0000259" key="10">
    <source>
        <dbReference type="Pfam" id="PF18139"/>
    </source>
</evidence>
<feature type="transmembrane region" description="Helical" evidence="8">
    <location>
        <begin position="1701"/>
        <end position="1721"/>
    </location>
</feature>
<feature type="domain" description="Ion transport" evidence="9">
    <location>
        <begin position="1710"/>
        <end position="1975"/>
    </location>
</feature>
<dbReference type="InterPro" id="IPR041491">
    <property type="entry name" value="TRPM_SLOG"/>
</dbReference>
<feature type="domain" description="Ion transport" evidence="9">
    <location>
        <begin position="684"/>
        <end position="950"/>
    </location>
</feature>
<dbReference type="GO" id="GO:0099604">
    <property type="term" value="F:ligand-gated calcium channel activity"/>
    <property type="evidence" value="ECO:0007669"/>
    <property type="project" value="TreeGrafter"/>
</dbReference>
<evidence type="ECO:0000256" key="2">
    <source>
        <dbReference type="ARBA" id="ARBA00022448"/>
    </source>
</evidence>
<dbReference type="InterPro" id="IPR057366">
    <property type="entry name" value="TRPM-like"/>
</dbReference>
<keyword evidence="5" id="KW-0406">Ion transport</keyword>
<evidence type="ECO:0000259" key="9">
    <source>
        <dbReference type="Pfam" id="PF00520"/>
    </source>
</evidence>
<evidence type="ECO:0000259" key="11">
    <source>
        <dbReference type="Pfam" id="PF25508"/>
    </source>
</evidence>
<feature type="transmembrane region" description="Helical" evidence="8">
    <location>
        <begin position="1816"/>
        <end position="1833"/>
    </location>
</feature>
<sequence length="2059" mass="240065">MSRSQNFQTPADVKDTWDDIKEAVKSTPTMVFSVIGDSDSFVPRPWPRTVFQTALIEAAKSGGETWILYRGYDHGVSKVVRDAYESYGDMEFGTKNRKKFEDRKSGIPIDEVNRHIKLIGIAGKVETPLDIEAAPHYVINNEEDDDYLLKFEKYVSEQEVSFFSQKMDVSMPVPIGIIVCEGDIATIAHISSALQNKLPVVIMKGSGKASDLILDYLESQNQLRKKASISFGIRFEDSNYTNLKNSLEIIQENQDLVGVFDLNSDDPLKLSNIVGETVVSCWSIEKILPNDTKGEENIQRQIIEKPTRQKTVISMSKTNGLAIAGYSLAWKLMRRNSIRPEEKAMNLLLEGYKRESRPYVLNPKYTSPTSLPLYFYFGYQLLLESKLMQECGHILLLEALKANRCDYVRVLLDQGVKFKMHNLPELYEKTVSCKECKFKDEDCLHMQWILKQILESEAKILCHKYRSVMDKISKDGETKKVKRLAKIKDLPKDLADAAKGLCRKILRYKEYKSTHSKEKEYADISDVLLWSIFANRKELAEICWLRSENQLLTGLVSSAVLKKLSMKANNVKEQILSTDLADHSKLFEQRCINIMDRMYEENTAHAIEAMDDEGDLWGIHSSPLTFAYENFMYDVVAHTCSQKNMNKQWYNNLAPDLKPFMKSAFSKPCKFLTAPLTKYVFNYMMFFTMLVMYSAFVLTSIHTTYYVQDIARIFEYYVYIWGAGDFIEELISCFGCLESRGRSHRGYYSRMKRYLYDFWNLVDLLSYALLISALFVRHFYPSETFTIARRMFSLSLLVMYLRFLEVFLIHRKLGPTLIMIKEMLKDLIGFLFIAVFVILGVGIYYHANLFPDHQTIWEGDWTEWRIWRIIYYPYWQMYAELNLEYLEGDDPGECTNVTSEWEAGIKDRCPHKDWTVSAVSGVYLLFSNLLLVNLVIAMFSYTFERVQQNSEKLWRFERYTVINDYDWRIPSPINLIFLPYRFCCCPTRDGCCLHQCRLLCCSKSVKKEKEKKEEAIEYRRNFQKIIAYRIHNKIVRVDEKSAWEEIKKAVKSTPTMVFSVIGDSDSFVPRPWPRTVFQTALIEAAKSGGETWILYRGNDHGVSKVVLDAYENYGEMEFSTRNSTTDIDDGDRHIKLIAFAGKEDTNVSNREKPKDLPDEKEPPYHVKNVAMTDNFLLEFEKFISKQEVSFFSQKTDFRMPVPIAILVCEGDIETIAHVAGTLTNKLPVIIMKGSGKAADLILNYLESPGQLRKMASVLFGIRFEDSNYEAIQVHLETIDKKKELVGVFDLNRDDPLKLSNIVGELVVSCWSMEKVISQKTKAIDNGVKQSRKNTPRPQKDIEKPSIVGFDIAGSAIIWKWYGKNSIKPELINQILEGYKHESRPYVLNPNHTSPTSLPLYFYFGYQLLQESKQMQQSGHILLLEALKANRCDYVRVLLDQGVQFNIEHLPELYEQTVSCKDCKFKGEDCLHMQWILKQIQEKHAKRLCHKYRSVMEKIRKGGNKKKYLSKIKKLHDSVADSAKGLCRQILRYKEDPSQDIDEVLEDDNISDILLWAIFANRRELAEICWLRSKNHLLTGLVCSAVLRKLSMKANNVKEQILSTDLAEHSKLFEQRCINIMDRMYEENTKSAIDSMDDEAVVWGIHSSPLTFAYENFMYDIVAHTCSQKNMNKQWYNNLAPDLMPFLKSAFRKPKKFFTAPLTKYVFNYMMFFSMLVMYSAFVLTSVHTEYYVHDIAKFFEYYVYFWGAGDCIEELISCFGCLESHGRSHRSYYSRMKRYLYDFWNVVDLLSYALLVCALFVRHFHPSETYTVARRMFSLSLLIMYLRFLEVFLIHRKLGPTLIMIKEMLKDLIGFLFIAVFVILGVGIYYHANLFPDHQTIWEGDWTEWRIWKIIYYPYWQMYAELNLEFLEGNDQSDCTNVTSEWEAGIKDRCPQKDWTVSAVTGVYLLLSNLLLVNLVIAMFSYTFERVQENSEKLWRFERYTVINDYDWRIPSPINLIFLPYRFCCCPTKEKCCLQKCKRLCFEKDVKKARKEKEKALEHRKNFQRIIAFRIHNKI</sequence>
<feature type="transmembrane region" description="Helical" evidence="8">
    <location>
        <begin position="1741"/>
        <end position="1762"/>
    </location>
</feature>
<evidence type="ECO:0000256" key="5">
    <source>
        <dbReference type="ARBA" id="ARBA00023065"/>
    </source>
</evidence>
<dbReference type="Proteomes" id="UP000694844">
    <property type="component" value="Chromosome 10"/>
</dbReference>
<dbReference type="GeneID" id="111116557"/>
<dbReference type="Pfam" id="PF18139">
    <property type="entry name" value="LSDAT_euk"/>
    <property type="match status" value="2"/>
</dbReference>
<evidence type="ECO:0000256" key="4">
    <source>
        <dbReference type="ARBA" id="ARBA00022989"/>
    </source>
</evidence>
<dbReference type="Pfam" id="PF00520">
    <property type="entry name" value="Ion_trans"/>
    <property type="match status" value="2"/>
</dbReference>
<feature type="domain" description="TRPM-like" evidence="11">
    <location>
        <begin position="1418"/>
        <end position="1653"/>
    </location>
</feature>
<dbReference type="Pfam" id="PF25508">
    <property type="entry name" value="TRPM2"/>
    <property type="match status" value="2"/>
</dbReference>
<dbReference type="PANTHER" id="PTHR13800">
    <property type="entry name" value="TRANSIENT RECEPTOR POTENTIAL CATION CHANNEL, SUBFAMILY M, MEMBER 6"/>
    <property type="match status" value="1"/>
</dbReference>
<comment type="subcellular location">
    <subcellularLocation>
        <location evidence="1">Membrane</location>
        <topology evidence="1">Multi-pass membrane protein</topology>
    </subcellularLocation>
</comment>